<dbReference type="InterPro" id="IPR008613">
    <property type="entry name" value="Excalibur_Ca-bd_domain"/>
</dbReference>
<dbReference type="OrthoDB" id="5241375at2"/>
<feature type="compositionally biased region" description="Polar residues" evidence="1">
    <location>
        <begin position="65"/>
        <end position="75"/>
    </location>
</feature>
<dbReference type="Proteomes" id="UP000198242">
    <property type="component" value="Chromosome I"/>
</dbReference>
<keyword evidence="2" id="KW-0812">Transmembrane</keyword>
<dbReference type="SMART" id="SM00894">
    <property type="entry name" value="Excalibur"/>
    <property type="match status" value="1"/>
</dbReference>
<dbReference type="AlphaFoldDB" id="A0A1C4WFT9"/>
<dbReference type="EMBL" id="LT607411">
    <property type="protein sequence ID" value="SCE94791.1"/>
    <property type="molecule type" value="Genomic_DNA"/>
</dbReference>
<evidence type="ECO:0000313" key="5">
    <source>
        <dbReference type="Proteomes" id="UP000198242"/>
    </source>
</evidence>
<protein>
    <submittedName>
        <fullName evidence="4">Excalibur calcium-binding domain-containing protein</fullName>
    </submittedName>
</protein>
<evidence type="ECO:0000256" key="2">
    <source>
        <dbReference type="SAM" id="Phobius"/>
    </source>
</evidence>
<reference evidence="5" key="1">
    <citation type="submission" date="2016-06" db="EMBL/GenBank/DDBJ databases">
        <authorList>
            <person name="Varghese N."/>
            <person name="Submissions Spin"/>
        </authorList>
    </citation>
    <scope>NUCLEOTIDE SEQUENCE [LARGE SCALE GENOMIC DNA]</scope>
    <source>
        <strain evidence="5">DSM 43909</strain>
    </source>
</reference>
<gene>
    <name evidence="4" type="ORF">GA0074695_2369</name>
</gene>
<feature type="domain" description="Excalibur calcium-binding" evidence="3">
    <location>
        <begin position="143"/>
        <end position="180"/>
    </location>
</feature>
<feature type="region of interest" description="Disordered" evidence="1">
    <location>
        <begin position="65"/>
        <end position="145"/>
    </location>
</feature>
<evidence type="ECO:0000259" key="3">
    <source>
        <dbReference type="SMART" id="SM00894"/>
    </source>
</evidence>
<accession>A0A1C4WFT9</accession>
<feature type="compositionally biased region" description="Low complexity" evidence="1">
    <location>
        <begin position="117"/>
        <end position="133"/>
    </location>
</feature>
<feature type="region of interest" description="Disordered" evidence="1">
    <location>
        <begin position="1"/>
        <end position="32"/>
    </location>
</feature>
<proteinExistence type="predicted"/>
<name>A0A1C4WFT9_MICVI</name>
<keyword evidence="5" id="KW-1185">Reference proteome</keyword>
<evidence type="ECO:0000256" key="1">
    <source>
        <dbReference type="SAM" id="MobiDB-lite"/>
    </source>
</evidence>
<keyword evidence="2" id="KW-0472">Membrane</keyword>
<dbReference type="RefSeq" id="WP_089006289.1">
    <property type="nucleotide sequence ID" value="NZ_LT607411.1"/>
</dbReference>
<evidence type="ECO:0000313" key="4">
    <source>
        <dbReference type="EMBL" id="SCE94791.1"/>
    </source>
</evidence>
<sequence length="182" mass="18954">MTTPTPPHDGQHEIPLDDTAVLPILPTPPTSTKRKALPLLVACAALLGLCCGGAAIIAAKNSDFAQPSASNTTPGNRFLAIDASPTPPTAEPTTADPGTGGDTAKPKTAAPRVSAKPTVTRTTSPRPAPTTTQPKPPPATDPRFRNCKEANAAGYGPYRRGVDPEYAWYRDPNGDGLVCEHR</sequence>
<organism evidence="4 5">
    <name type="scientific">Micromonospora viridifaciens</name>
    <dbReference type="NCBI Taxonomy" id="1881"/>
    <lineage>
        <taxon>Bacteria</taxon>
        <taxon>Bacillati</taxon>
        <taxon>Actinomycetota</taxon>
        <taxon>Actinomycetes</taxon>
        <taxon>Micromonosporales</taxon>
        <taxon>Micromonosporaceae</taxon>
        <taxon>Micromonospora</taxon>
    </lineage>
</organism>
<dbReference type="Pfam" id="PF05901">
    <property type="entry name" value="Excalibur"/>
    <property type="match status" value="1"/>
</dbReference>
<feature type="transmembrane region" description="Helical" evidence="2">
    <location>
        <begin position="36"/>
        <end position="59"/>
    </location>
</feature>
<keyword evidence="2" id="KW-1133">Transmembrane helix</keyword>